<dbReference type="InterPro" id="IPR050205">
    <property type="entry name" value="CDPK_Ser/Thr_kinases"/>
</dbReference>
<dbReference type="InterPro" id="IPR008271">
    <property type="entry name" value="Ser/Thr_kinase_AS"/>
</dbReference>
<gene>
    <name evidence="8" type="ORF">Vbra_8658</name>
</gene>
<keyword evidence="3" id="KW-0547">Nucleotide-binding</keyword>
<reference evidence="8 9" key="1">
    <citation type="submission" date="2014-11" db="EMBL/GenBank/DDBJ databases">
        <authorList>
            <person name="Zhu J."/>
            <person name="Qi W."/>
            <person name="Song R."/>
        </authorList>
    </citation>
    <scope>NUCLEOTIDE SEQUENCE [LARGE SCALE GENOMIC DNA]</scope>
</reference>
<dbReference type="Proteomes" id="UP000041254">
    <property type="component" value="Unassembled WGS sequence"/>
</dbReference>
<keyword evidence="9" id="KW-1185">Reference proteome</keyword>
<feature type="compositionally biased region" description="Basic and acidic residues" evidence="6">
    <location>
        <begin position="560"/>
        <end position="574"/>
    </location>
</feature>
<evidence type="ECO:0000313" key="8">
    <source>
        <dbReference type="EMBL" id="CEM04553.1"/>
    </source>
</evidence>
<dbReference type="InterPro" id="IPR000719">
    <property type="entry name" value="Prot_kinase_dom"/>
</dbReference>
<feature type="region of interest" description="Disordered" evidence="6">
    <location>
        <begin position="733"/>
        <end position="772"/>
    </location>
</feature>
<feature type="compositionally biased region" description="Basic and acidic residues" evidence="6">
    <location>
        <begin position="418"/>
        <end position="427"/>
    </location>
</feature>
<sequence length="772" mass="84302">MERGGFRIVPDFWREYRKGKLLGRGGIASVFECVDTCGRQWAVKQIPKQTQRLCCEESYFRDVYRILKSPAARHPNLVTIYDVVEDQNYFYIIMERLEGPGLFELLWTYQRGDAPEWLAQKVARDILKAVRHLQTIGIYHRDIKPDNITFRRPVSSALGTMPDSNDAVLLDYDFVLLVGRHGGGQLAEKGSVRVTPQGTVPYMAPEVFEGNYSIQAELYSTGILLFVMLTMHLPYDVKSAKPLDKVFHTIRQSVDGRRLRESLPSRSSAAVDLITSLLAFDVNHRCPDVESALRSPWLREASLTTPRASQPSRPTYLSCNESSPGPPPQLSLSHAQPGPATTSPLKRKIKQPSRLTWRANPLLRSPQRQPEVKKRTTTTQGPTPGLLQLPTGGGQNRGAGVGNTRERTGARLGAQHTRASDGGRGRIGGRSEDLSTAASMAQRDPVISPRIPYEQLTPVRSSLRRREGLSPVIESPIKHINMRDDHTKRQPKHTGPTAAMRRDDVGVRRERRAPAAAAGGGGGGDGARKGDGDVGVGALQRDGRKEGVVPTWRQVCAAETPHRETLPKRLKDRSASQAPTGKPPEGTRASPFPPLAHQPPPRPPGVPFRLQLNLAGPVPLPPPERLRASPMVVPRLSLNPPPPPPPPMTKQMPVHVQSTATSTPVPPTPAPPFLPPALISPRVVSMAEKQAVRARQVVLCSSSGAARGPPPPPLIRGADAHVSRMRVAASMEHLLGPGPPSTAPVHRHREGQREVPATAGVRDVGRPLSRVG</sequence>
<dbReference type="OrthoDB" id="1668230at2759"/>
<accession>A0A0G4F020</accession>
<dbReference type="STRING" id="1169540.A0A0G4F020"/>
<dbReference type="PROSITE" id="PS50011">
    <property type="entry name" value="PROTEIN_KINASE_DOM"/>
    <property type="match status" value="1"/>
</dbReference>
<keyword evidence="5" id="KW-0067">ATP-binding</keyword>
<feature type="domain" description="Protein kinase" evidence="7">
    <location>
        <begin position="16"/>
        <end position="298"/>
    </location>
</feature>
<name>A0A0G4F020_VITBC</name>
<feature type="region of interest" description="Disordered" evidence="6">
    <location>
        <begin position="303"/>
        <end position="427"/>
    </location>
</feature>
<feature type="compositionally biased region" description="Polar residues" evidence="6">
    <location>
        <begin position="303"/>
        <end position="321"/>
    </location>
</feature>
<feature type="compositionally biased region" description="Low complexity" evidence="6">
    <location>
        <begin position="377"/>
        <end position="390"/>
    </location>
</feature>
<dbReference type="SUPFAM" id="SSF56112">
    <property type="entry name" value="Protein kinase-like (PK-like)"/>
    <property type="match status" value="1"/>
</dbReference>
<dbReference type="EMBL" id="CDMY01000353">
    <property type="protein sequence ID" value="CEM04553.1"/>
    <property type="molecule type" value="Genomic_DNA"/>
</dbReference>
<keyword evidence="1" id="KW-0723">Serine/threonine-protein kinase</keyword>
<dbReference type="InParanoid" id="A0A0G4F020"/>
<organism evidence="8 9">
    <name type="scientific">Vitrella brassicaformis (strain CCMP3155)</name>
    <dbReference type="NCBI Taxonomy" id="1169540"/>
    <lineage>
        <taxon>Eukaryota</taxon>
        <taxon>Sar</taxon>
        <taxon>Alveolata</taxon>
        <taxon>Colpodellida</taxon>
        <taxon>Vitrellaceae</taxon>
        <taxon>Vitrella</taxon>
    </lineage>
</organism>
<feature type="compositionally biased region" description="Pro residues" evidence="6">
    <location>
        <begin position="639"/>
        <end position="648"/>
    </location>
</feature>
<dbReference type="Gene3D" id="1.10.510.10">
    <property type="entry name" value="Transferase(Phosphotransferase) domain 1"/>
    <property type="match status" value="1"/>
</dbReference>
<dbReference type="VEuPathDB" id="CryptoDB:Vbra_8658"/>
<evidence type="ECO:0000256" key="5">
    <source>
        <dbReference type="ARBA" id="ARBA00022840"/>
    </source>
</evidence>
<keyword evidence="2" id="KW-0808">Transferase</keyword>
<dbReference type="AlphaFoldDB" id="A0A0G4F020"/>
<dbReference type="SMART" id="SM00220">
    <property type="entry name" value="S_TKc"/>
    <property type="match status" value="1"/>
</dbReference>
<feature type="compositionally biased region" description="Gly residues" evidence="6">
    <location>
        <begin position="391"/>
        <end position="401"/>
    </location>
</feature>
<feature type="region of interest" description="Disordered" evidence="6">
    <location>
        <begin position="633"/>
        <end position="673"/>
    </location>
</feature>
<dbReference type="InterPro" id="IPR011009">
    <property type="entry name" value="Kinase-like_dom_sf"/>
</dbReference>
<feature type="compositionally biased region" description="Pro residues" evidence="6">
    <location>
        <begin position="664"/>
        <end position="673"/>
    </location>
</feature>
<evidence type="ECO:0000256" key="6">
    <source>
        <dbReference type="SAM" id="MobiDB-lite"/>
    </source>
</evidence>
<keyword evidence="4" id="KW-0418">Kinase</keyword>
<evidence type="ECO:0000256" key="1">
    <source>
        <dbReference type="ARBA" id="ARBA00022527"/>
    </source>
</evidence>
<dbReference type="Pfam" id="PF00069">
    <property type="entry name" value="Pkinase"/>
    <property type="match status" value="1"/>
</dbReference>
<evidence type="ECO:0000256" key="4">
    <source>
        <dbReference type="ARBA" id="ARBA00022777"/>
    </source>
</evidence>
<dbReference type="GO" id="GO:0004674">
    <property type="term" value="F:protein serine/threonine kinase activity"/>
    <property type="evidence" value="ECO:0007669"/>
    <property type="project" value="UniProtKB-KW"/>
</dbReference>
<feature type="region of interest" description="Disordered" evidence="6">
    <location>
        <begin position="483"/>
        <end position="610"/>
    </location>
</feature>
<proteinExistence type="predicted"/>
<dbReference type="PANTHER" id="PTHR24349">
    <property type="entry name" value="SERINE/THREONINE-PROTEIN KINASE"/>
    <property type="match status" value="1"/>
</dbReference>
<evidence type="ECO:0000256" key="3">
    <source>
        <dbReference type="ARBA" id="ARBA00022741"/>
    </source>
</evidence>
<protein>
    <recommendedName>
        <fullName evidence="7">Protein kinase domain-containing protein</fullName>
    </recommendedName>
</protein>
<dbReference type="GO" id="GO:0005524">
    <property type="term" value="F:ATP binding"/>
    <property type="evidence" value="ECO:0007669"/>
    <property type="project" value="UniProtKB-KW"/>
</dbReference>
<evidence type="ECO:0000259" key="7">
    <source>
        <dbReference type="PROSITE" id="PS50011"/>
    </source>
</evidence>
<feature type="compositionally biased region" description="Pro residues" evidence="6">
    <location>
        <begin position="591"/>
        <end position="606"/>
    </location>
</feature>
<dbReference type="PROSITE" id="PS00108">
    <property type="entry name" value="PROTEIN_KINASE_ST"/>
    <property type="match status" value="1"/>
</dbReference>
<evidence type="ECO:0000313" key="9">
    <source>
        <dbReference type="Proteomes" id="UP000041254"/>
    </source>
</evidence>
<evidence type="ECO:0000256" key="2">
    <source>
        <dbReference type="ARBA" id="ARBA00022679"/>
    </source>
</evidence>